<sequence length="287" mass="34545">MSIKIVKFLGGLGNQMFQYAFYLALQKHFKNVRADLTAFKTYALHNGFELHTVFNIKLEEASPFELNLLLPQNRKWIWRKLRRLYDTKNAYWEEQPQFIYHDTIFEQRKSRYYWGYWQHIEYINMVADELRNHFQFPNIVDKQNTTLIRQVENRITVALHVRRGDYLTEPLLGGICDEKYYDRAIAYMQERIESPLFVIFSNDIKWCQTKFRNIDSIFVDWNIGTESYRDMQLMHMCNHFIIANSSFSWWAAWLGRHPEKIIISPNQWVTDPSWDTSGLILPSFKTL</sequence>
<dbReference type="Pfam" id="PF01531">
    <property type="entry name" value="Glyco_transf_11"/>
    <property type="match status" value="1"/>
</dbReference>
<reference evidence="4" key="1">
    <citation type="journal article" date="2019" name="Int. J. Syst. Evol. Microbiol.">
        <title>The Global Catalogue of Microorganisms (GCM) 10K type strain sequencing project: providing services to taxonomists for standard genome sequencing and annotation.</title>
        <authorList>
            <consortium name="The Broad Institute Genomics Platform"/>
            <consortium name="The Broad Institute Genome Sequencing Center for Infectious Disease"/>
            <person name="Wu L."/>
            <person name="Ma J."/>
        </authorList>
    </citation>
    <scope>NUCLEOTIDE SEQUENCE [LARGE SCALE GENOMIC DNA]</scope>
    <source>
        <strain evidence="4">KCTC 42662</strain>
    </source>
</reference>
<dbReference type="InterPro" id="IPR002516">
    <property type="entry name" value="Glyco_trans_11"/>
</dbReference>
<evidence type="ECO:0000256" key="2">
    <source>
        <dbReference type="ARBA" id="ARBA00022679"/>
    </source>
</evidence>
<gene>
    <name evidence="3" type="ORF">ACFSR5_14410</name>
</gene>
<dbReference type="RefSeq" id="WP_380905010.1">
    <property type="nucleotide sequence ID" value="NZ_JBHUEG010000005.1"/>
</dbReference>
<dbReference type="Proteomes" id="UP001597545">
    <property type="component" value="Unassembled WGS sequence"/>
</dbReference>
<evidence type="ECO:0000313" key="3">
    <source>
        <dbReference type="EMBL" id="MFD2548841.1"/>
    </source>
</evidence>
<proteinExistence type="predicted"/>
<dbReference type="EMBL" id="JBHULR010000006">
    <property type="protein sequence ID" value="MFD2548841.1"/>
    <property type="molecule type" value="Genomic_DNA"/>
</dbReference>
<name>A0ABW5KMG3_9SPHI</name>
<accession>A0ABW5KMG3</accession>
<evidence type="ECO:0000313" key="4">
    <source>
        <dbReference type="Proteomes" id="UP001597545"/>
    </source>
</evidence>
<organism evidence="3 4">
    <name type="scientific">Sphingobacterium suaedae</name>
    <dbReference type="NCBI Taxonomy" id="1686402"/>
    <lineage>
        <taxon>Bacteria</taxon>
        <taxon>Pseudomonadati</taxon>
        <taxon>Bacteroidota</taxon>
        <taxon>Sphingobacteriia</taxon>
        <taxon>Sphingobacteriales</taxon>
        <taxon>Sphingobacteriaceae</taxon>
        <taxon>Sphingobacterium</taxon>
    </lineage>
</organism>
<comment type="caution">
    <text evidence="3">The sequence shown here is derived from an EMBL/GenBank/DDBJ whole genome shotgun (WGS) entry which is preliminary data.</text>
</comment>
<protein>
    <submittedName>
        <fullName evidence="3">Alpha-1,2-fucosyltransferase</fullName>
    </submittedName>
</protein>
<evidence type="ECO:0000256" key="1">
    <source>
        <dbReference type="ARBA" id="ARBA00022676"/>
    </source>
</evidence>
<keyword evidence="1" id="KW-0328">Glycosyltransferase</keyword>
<keyword evidence="4" id="KW-1185">Reference proteome</keyword>
<dbReference type="CDD" id="cd11301">
    <property type="entry name" value="Fut1_Fut2_like"/>
    <property type="match status" value="1"/>
</dbReference>
<dbReference type="PANTHER" id="PTHR11927">
    <property type="entry name" value="GALACTOSIDE 2-L-FUCOSYLTRANSFERASE"/>
    <property type="match status" value="1"/>
</dbReference>
<dbReference type="PANTHER" id="PTHR11927:SF9">
    <property type="entry name" value="L-FUCOSYLTRANSFERASE"/>
    <property type="match status" value="1"/>
</dbReference>
<keyword evidence="2" id="KW-0808">Transferase</keyword>